<sequence length="95" mass="11181">MVRVNLVCQLKSQQHTMLHKFLADNLNNVRRFSGCLRVDIYFDEPQNIMLIDEDWQSIEAHQHYMQFIANNGILKQLSAYFTVPPQILYLSKSPL</sequence>
<dbReference type="Gene3D" id="3.30.70.100">
    <property type="match status" value="1"/>
</dbReference>
<name>A0ABR9EIJ3_9GAMM</name>
<gene>
    <name evidence="1" type="ORF">PAUR_b0933</name>
</gene>
<evidence type="ECO:0000313" key="2">
    <source>
        <dbReference type="Proteomes" id="UP000615755"/>
    </source>
</evidence>
<dbReference type="InterPro" id="IPR011008">
    <property type="entry name" value="Dimeric_a/b-barrel"/>
</dbReference>
<comment type="caution">
    <text evidence="1">The sequence shown here is derived from an EMBL/GenBank/DDBJ whole genome shotgun (WGS) entry which is preliminary data.</text>
</comment>
<protein>
    <recommendedName>
        <fullName evidence="3">ABM domain-containing protein</fullName>
    </recommendedName>
</protein>
<keyword evidence="2" id="KW-1185">Reference proteome</keyword>
<dbReference type="EMBL" id="AQGV01000015">
    <property type="protein sequence ID" value="MBE0370828.1"/>
    <property type="molecule type" value="Genomic_DNA"/>
</dbReference>
<proteinExistence type="predicted"/>
<accession>A0ABR9EIJ3</accession>
<dbReference type="Proteomes" id="UP000615755">
    <property type="component" value="Unassembled WGS sequence"/>
</dbReference>
<evidence type="ECO:0008006" key="3">
    <source>
        <dbReference type="Google" id="ProtNLM"/>
    </source>
</evidence>
<organism evidence="1 2">
    <name type="scientific">Pseudoalteromonas aurantia 208</name>
    <dbReference type="NCBI Taxonomy" id="1314867"/>
    <lineage>
        <taxon>Bacteria</taxon>
        <taxon>Pseudomonadati</taxon>
        <taxon>Pseudomonadota</taxon>
        <taxon>Gammaproteobacteria</taxon>
        <taxon>Alteromonadales</taxon>
        <taxon>Pseudoalteromonadaceae</taxon>
        <taxon>Pseudoalteromonas</taxon>
    </lineage>
</organism>
<reference evidence="1 2" key="1">
    <citation type="submission" date="2015-03" db="EMBL/GenBank/DDBJ databases">
        <title>Genome sequence of Pseudoalteromonas aurantia.</title>
        <authorList>
            <person name="Xie B.-B."/>
            <person name="Rong J.-C."/>
            <person name="Qin Q.-L."/>
            <person name="Zhang Y.-Z."/>
        </authorList>
    </citation>
    <scope>NUCLEOTIDE SEQUENCE [LARGE SCALE GENOMIC DNA]</scope>
    <source>
        <strain evidence="1 2">208</strain>
    </source>
</reference>
<dbReference type="SUPFAM" id="SSF54909">
    <property type="entry name" value="Dimeric alpha+beta barrel"/>
    <property type="match status" value="1"/>
</dbReference>
<evidence type="ECO:0000313" key="1">
    <source>
        <dbReference type="EMBL" id="MBE0370828.1"/>
    </source>
</evidence>
<dbReference type="RefSeq" id="WP_192509867.1">
    <property type="nucleotide sequence ID" value="NZ_AQGV01000015.1"/>
</dbReference>